<keyword evidence="1" id="KW-1133">Transmembrane helix</keyword>
<dbReference type="Proteomes" id="UP000183104">
    <property type="component" value="Unassembled WGS sequence"/>
</dbReference>
<dbReference type="STRING" id="381306.AN478_04250"/>
<dbReference type="InterPro" id="IPR007059">
    <property type="entry name" value="DmsC"/>
</dbReference>
<dbReference type="GO" id="GO:0009390">
    <property type="term" value="C:dimethyl sulfoxide reductase complex"/>
    <property type="evidence" value="ECO:0007669"/>
    <property type="project" value="TreeGrafter"/>
</dbReference>
<name>A0A0P9ERJ5_9GAMM</name>
<dbReference type="AlphaFoldDB" id="A0A0P9ERJ5"/>
<evidence type="ECO:0000256" key="1">
    <source>
        <dbReference type="SAM" id="Phobius"/>
    </source>
</evidence>
<dbReference type="GO" id="GO:0019645">
    <property type="term" value="P:anaerobic electron transport chain"/>
    <property type="evidence" value="ECO:0007669"/>
    <property type="project" value="InterPro"/>
</dbReference>
<evidence type="ECO:0000313" key="3">
    <source>
        <dbReference type="Proteomes" id="UP000183104"/>
    </source>
</evidence>
<feature type="transmembrane region" description="Helical" evidence="1">
    <location>
        <begin position="112"/>
        <end position="136"/>
    </location>
</feature>
<dbReference type="GO" id="GO:0005886">
    <property type="term" value="C:plasma membrane"/>
    <property type="evidence" value="ECO:0007669"/>
    <property type="project" value="TreeGrafter"/>
</dbReference>
<feature type="transmembrane region" description="Helical" evidence="1">
    <location>
        <begin position="85"/>
        <end position="106"/>
    </location>
</feature>
<sequence length="312" mass="33218">MKPAFSVILFTVASGAGFGLIMLAILFDLFGLGGGLDRDSLLAAGGLAFVLISVGLMASTAHLANPKNAWRSFSRFRTSWLSREGVFAVLFYPFFLLYLLGVYVGGGTTPGWALFFGLVAFLLGLVTLFSTGMIYASLKTIRQWSSPLVPVNYLTKAFMTGILLLYALGLGDLSPVGGMIALAAALILLAAVVKSVYYFWVAQPAGPTINTATGFTRAKVQILDPGHSYGTFLTHEFGYQAPPALAKALKVGVYVFAYILPLVLLWPAAEAPGSGVVWVAAISSLAGAAMERWLFFAEARHVVNLYHGAQAT</sequence>
<dbReference type="OrthoDB" id="5520897at2"/>
<reference evidence="3" key="1">
    <citation type="submission" date="2016-10" db="EMBL/GenBank/DDBJ databases">
        <authorList>
            <person name="Varghese N."/>
        </authorList>
    </citation>
    <scope>NUCLEOTIDE SEQUENCE [LARGE SCALE GENOMIC DNA]</scope>
    <source>
        <strain evidence="3">HL 19</strain>
    </source>
</reference>
<dbReference type="PATRIC" id="fig|381306.5.peg.1337"/>
<gene>
    <name evidence="2" type="ORF">SAMN05661077_1928</name>
</gene>
<evidence type="ECO:0000313" key="2">
    <source>
        <dbReference type="EMBL" id="SCY37533.1"/>
    </source>
</evidence>
<keyword evidence="1" id="KW-0472">Membrane</keyword>
<protein>
    <submittedName>
        <fullName evidence="2">DMSO reductase anchor subunit</fullName>
    </submittedName>
</protein>
<keyword evidence="3" id="KW-1185">Reference proteome</keyword>
<feature type="transmembrane region" description="Helical" evidence="1">
    <location>
        <begin position="180"/>
        <end position="200"/>
    </location>
</feature>
<feature type="transmembrane region" description="Helical" evidence="1">
    <location>
        <begin position="251"/>
        <end position="269"/>
    </location>
</feature>
<dbReference type="EMBL" id="FMUN01000005">
    <property type="protein sequence ID" value="SCY37533.1"/>
    <property type="molecule type" value="Genomic_DNA"/>
</dbReference>
<keyword evidence="1" id="KW-0812">Transmembrane</keyword>
<dbReference type="PANTHER" id="PTHR38095">
    <property type="entry name" value="ANAEROBIC DIMETHYL SULFOXIDE REDUCTASE CHAIN YNFH"/>
    <property type="match status" value="1"/>
</dbReference>
<accession>A0A0P9ERJ5</accession>
<feature type="transmembrane region" description="Helical" evidence="1">
    <location>
        <begin position="42"/>
        <end position="64"/>
    </location>
</feature>
<feature type="transmembrane region" description="Helical" evidence="1">
    <location>
        <begin position="148"/>
        <end position="168"/>
    </location>
</feature>
<dbReference type="RefSeq" id="WP_054965376.1">
    <property type="nucleotide sequence ID" value="NZ_FMUN01000005.1"/>
</dbReference>
<feature type="transmembrane region" description="Helical" evidence="1">
    <location>
        <begin position="7"/>
        <end position="30"/>
    </location>
</feature>
<dbReference type="Pfam" id="PF04976">
    <property type="entry name" value="DmsC"/>
    <property type="match status" value="1"/>
</dbReference>
<feature type="transmembrane region" description="Helical" evidence="1">
    <location>
        <begin position="275"/>
        <end position="295"/>
    </location>
</feature>
<dbReference type="GO" id="GO:0009389">
    <property type="term" value="F:dimethyl sulfoxide reductase activity"/>
    <property type="evidence" value="ECO:0007669"/>
    <property type="project" value="TreeGrafter"/>
</dbReference>
<organism evidence="2 3">
    <name type="scientific">Thiohalorhabdus denitrificans</name>
    <dbReference type="NCBI Taxonomy" id="381306"/>
    <lineage>
        <taxon>Bacteria</taxon>
        <taxon>Pseudomonadati</taxon>
        <taxon>Pseudomonadota</taxon>
        <taxon>Gammaproteobacteria</taxon>
        <taxon>Thiohalorhabdales</taxon>
        <taxon>Thiohalorhabdaceae</taxon>
        <taxon>Thiohalorhabdus</taxon>
    </lineage>
</organism>
<proteinExistence type="predicted"/>
<dbReference type="PANTHER" id="PTHR38095:SF1">
    <property type="entry name" value="ANAEROBIC DIMETHYL SULFOXIDE REDUCTASE CHAIN YNFH"/>
    <property type="match status" value="1"/>
</dbReference>